<organism evidence="2 3">
    <name type="scientific">Yersinia enterocolitica serotype O:8 / biotype 1B (strain NCTC 13174 / 8081)</name>
    <dbReference type="NCBI Taxonomy" id="393305"/>
    <lineage>
        <taxon>Bacteria</taxon>
        <taxon>Pseudomonadati</taxon>
        <taxon>Pseudomonadota</taxon>
        <taxon>Gammaproteobacteria</taxon>
        <taxon>Enterobacterales</taxon>
        <taxon>Yersiniaceae</taxon>
        <taxon>Yersinia</taxon>
    </lineage>
</organism>
<dbReference type="OrthoDB" id="2664633at2"/>
<dbReference type="InterPro" id="IPR012334">
    <property type="entry name" value="Pectin_lyas_fold"/>
</dbReference>
<accession>A1JJM6</accession>
<dbReference type="PATRIC" id="fig|393305.7.peg.802"/>
<proteinExistence type="predicted"/>
<evidence type="ECO:0000259" key="1">
    <source>
        <dbReference type="Pfam" id="PF05860"/>
    </source>
</evidence>
<dbReference type="Gene3D" id="2.160.20.10">
    <property type="entry name" value="Single-stranded right-handed beta-helix, Pectin lyase-like"/>
    <property type="match status" value="1"/>
</dbReference>
<protein>
    <recommendedName>
        <fullName evidence="1">Filamentous haemagglutinin FhaB/tRNA nuclease CdiA-like TPS domain-containing protein</fullName>
    </recommendedName>
</protein>
<dbReference type="EMBL" id="AM286415">
    <property type="protein sequence ID" value="CAL10813.1"/>
    <property type="molecule type" value="Genomic_DNA"/>
</dbReference>
<dbReference type="Pfam" id="PF05860">
    <property type="entry name" value="TPS"/>
    <property type="match status" value="1"/>
</dbReference>
<sequence>MAEFSNTRMRIASWLLIYLTAVQPLHPAIAVGFKGFNTLNQNNVAIISRGLNLHGEIRANQLDVILATNQVGYQNGDIQPLLSKETKPLIVLDTKELGGMYANSIRLISMEKANTVNAKNIVSHKGDIRFDVAGDIKGGYCSRVRRFQICQIGL</sequence>
<reference evidence="2 3" key="1">
    <citation type="journal article" date="2006" name="PLoS Genet.">
        <title>The complete genome sequence and comparative genome analysis of the high pathogenicity Yersinia enterocolitica strain 8081.</title>
        <authorList>
            <person name="Thomson N.R."/>
            <person name="Howard S."/>
            <person name="Wren B.W."/>
            <person name="Holden M.T.G."/>
            <person name="Crossman L."/>
            <person name="Challis G.L."/>
            <person name="Churcher C."/>
            <person name="Mungall K."/>
            <person name="Brooks K."/>
            <person name="Chillingworth T."/>
            <person name="Feltwell T."/>
            <person name="Abdellah Z."/>
            <person name="Hauser H."/>
            <person name="Jagels K."/>
            <person name="Maddison M."/>
            <person name="Moule S."/>
            <person name="Sanders M."/>
            <person name="Whitehead S."/>
            <person name="Quail M.A."/>
            <person name="Dougan G."/>
            <person name="Parkhill J."/>
            <person name="Prentice M.B."/>
        </authorList>
    </citation>
    <scope>NUCLEOTIDE SEQUENCE [LARGE SCALE GENOMIC DNA]</scope>
    <source>
        <strain evidence="3">NCTC 13174 / 8081</strain>
    </source>
</reference>
<dbReference type="InterPro" id="IPR008638">
    <property type="entry name" value="FhaB/CdiA-like_TPS"/>
</dbReference>
<dbReference type="AlphaFoldDB" id="A1JJM6"/>
<gene>
    <name evidence="2" type="ordered locus">YE0708</name>
</gene>
<evidence type="ECO:0000313" key="3">
    <source>
        <dbReference type="Proteomes" id="UP000000642"/>
    </source>
</evidence>
<evidence type="ECO:0000313" key="2">
    <source>
        <dbReference type="EMBL" id="CAL10813.1"/>
    </source>
</evidence>
<feature type="domain" description="Filamentous haemagglutinin FhaB/tRNA nuclease CdiA-like TPS" evidence="1">
    <location>
        <begin position="29"/>
        <end position="137"/>
    </location>
</feature>
<dbReference type="InterPro" id="IPR011050">
    <property type="entry name" value="Pectin_lyase_fold/virulence"/>
</dbReference>
<name>A1JJM6_YERE8</name>
<dbReference type="Proteomes" id="UP000000642">
    <property type="component" value="Chromosome"/>
</dbReference>
<dbReference type="eggNOG" id="COG3210">
    <property type="taxonomic scope" value="Bacteria"/>
</dbReference>
<dbReference type="SUPFAM" id="SSF51126">
    <property type="entry name" value="Pectin lyase-like"/>
    <property type="match status" value="1"/>
</dbReference>
<dbReference type="KEGG" id="yen:YE0708"/>
<dbReference type="HOGENOM" id="CLU_1703567_0_0_6"/>